<sequence>MHISHHTAAQAFDLSGTRMLITGAAGGIGSATARLCNQLGATLVLSDFGQQAKLEELAQQLKGVTAVESCDVTDRAAVEAMVHRHGPLTAMADTAGICPFHDDWMDPSWNEVEFMRVMKVNVLGPINLVRAILPGMMERKHGRIALCGSIAGWTGGLRAGPHYSASKGSVHALVRWFAGRAAPHHVNVNGVAPGPIATGMTETGGYEPNIYPMKRLGEPEEIAGMLTYLCSPAASFVSGAIMDVNGGTLMR</sequence>
<dbReference type="GO" id="GO:0016616">
    <property type="term" value="F:oxidoreductase activity, acting on the CH-OH group of donors, NAD or NADP as acceptor"/>
    <property type="evidence" value="ECO:0007669"/>
    <property type="project" value="TreeGrafter"/>
</dbReference>
<accession>A0A953N7T8</accession>
<dbReference type="AlphaFoldDB" id="A0A953N7T8"/>
<dbReference type="InterPro" id="IPR036291">
    <property type="entry name" value="NAD(P)-bd_dom_sf"/>
</dbReference>
<comment type="similarity">
    <text evidence="1">Belongs to the short-chain dehydrogenases/reductases (SDR) family.</text>
</comment>
<keyword evidence="3" id="KW-1185">Reference proteome</keyword>
<dbReference type="InterPro" id="IPR002347">
    <property type="entry name" value="SDR_fam"/>
</dbReference>
<evidence type="ECO:0000313" key="3">
    <source>
        <dbReference type="Proteomes" id="UP000739565"/>
    </source>
</evidence>
<proteinExistence type="inferred from homology"/>
<name>A0A953N7T8_9BURK</name>
<dbReference type="SUPFAM" id="SSF51735">
    <property type="entry name" value="NAD(P)-binding Rossmann-fold domains"/>
    <property type="match status" value="1"/>
</dbReference>
<dbReference type="Pfam" id="PF13561">
    <property type="entry name" value="adh_short_C2"/>
    <property type="match status" value="1"/>
</dbReference>
<dbReference type="PANTHER" id="PTHR42760:SF78">
    <property type="entry name" value="3-OXOACYL-[ACYL-CARRIER-PROTEIN] REDUCTASE [NADH]"/>
    <property type="match status" value="1"/>
</dbReference>
<dbReference type="PROSITE" id="PS00061">
    <property type="entry name" value="ADH_SHORT"/>
    <property type="match status" value="1"/>
</dbReference>
<dbReference type="PRINTS" id="PR00081">
    <property type="entry name" value="GDHRDH"/>
</dbReference>
<gene>
    <name evidence="2" type="ORF">KZZ10_03080</name>
</gene>
<reference evidence="2" key="1">
    <citation type="submission" date="2021-07" db="EMBL/GenBank/DDBJ databases">
        <title>New genus and species of the family Alcaligenaceae.</title>
        <authorList>
            <person name="Hahn M.W."/>
        </authorList>
    </citation>
    <scope>NUCLEOTIDE SEQUENCE</scope>
    <source>
        <strain evidence="2">LF4-65</strain>
    </source>
</reference>
<dbReference type="EMBL" id="JAHXRI010000005">
    <property type="protein sequence ID" value="MBZ1349618.1"/>
    <property type="molecule type" value="Genomic_DNA"/>
</dbReference>
<dbReference type="InterPro" id="IPR020904">
    <property type="entry name" value="Sc_DH/Rdtase_CS"/>
</dbReference>
<dbReference type="Proteomes" id="UP000739565">
    <property type="component" value="Unassembled WGS sequence"/>
</dbReference>
<dbReference type="RefSeq" id="WP_259660039.1">
    <property type="nucleotide sequence ID" value="NZ_JAHXRI010000005.1"/>
</dbReference>
<dbReference type="CDD" id="cd05233">
    <property type="entry name" value="SDR_c"/>
    <property type="match status" value="1"/>
</dbReference>
<dbReference type="Gene3D" id="3.40.50.720">
    <property type="entry name" value="NAD(P)-binding Rossmann-like Domain"/>
    <property type="match status" value="1"/>
</dbReference>
<evidence type="ECO:0000313" key="2">
    <source>
        <dbReference type="EMBL" id="MBZ1349618.1"/>
    </source>
</evidence>
<evidence type="ECO:0000256" key="1">
    <source>
        <dbReference type="ARBA" id="ARBA00006484"/>
    </source>
</evidence>
<comment type="caution">
    <text evidence="2">The sequence shown here is derived from an EMBL/GenBank/DDBJ whole genome shotgun (WGS) entry which is preliminary data.</text>
</comment>
<organism evidence="2 3">
    <name type="scientific">Zwartia hollandica</name>
    <dbReference type="NCBI Taxonomy" id="324606"/>
    <lineage>
        <taxon>Bacteria</taxon>
        <taxon>Pseudomonadati</taxon>
        <taxon>Pseudomonadota</taxon>
        <taxon>Betaproteobacteria</taxon>
        <taxon>Burkholderiales</taxon>
        <taxon>Alcaligenaceae</taxon>
        <taxon>Zwartia</taxon>
    </lineage>
</organism>
<protein>
    <submittedName>
        <fullName evidence="2">SDR family oxidoreductase</fullName>
    </submittedName>
</protein>
<dbReference type="PANTHER" id="PTHR42760">
    <property type="entry name" value="SHORT-CHAIN DEHYDROGENASES/REDUCTASES FAMILY MEMBER"/>
    <property type="match status" value="1"/>
</dbReference>